<dbReference type="Pfam" id="PF01850">
    <property type="entry name" value="PIN"/>
    <property type="match status" value="1"/>
</dbReference>
<dbReference type="Gene3D" id="3.40.50.1010">
    <property type="entry name" value="5'-nuclease"/>
    <property type="match status" value="1"/>
</dbReference>
<evidence type="ECO:0000259" key="1">
    <source>
        <dbReference type="Pfam" id="PF01850"/>
    </source>
</evidence>
<evidence type="ECO:0000313" key="2">
    <source>
        <dbReference type="EMBL" id="SFK22039.1"/>
    </source>
</evidence>
<accession>A0A1I3XRS8</accession>
<dbReference type="PANTHER" id="PTHR36173">
    <property type="entry name" value="RIBONUCLEASE VAPC16-RELATED"/>
    <property type="match status" value="1"/>
</dbReference>
<keyword evidence="3" id="KW-1185">Reference proteome</keyword>
<organism evidence="2 3">
    <name type="scientific">Pseudovibrio ascidiaceicola</name>
    <dbReference type="NCBI Taxonomy" id="285279"/>
    <lineage>
        <taxon>Bacteria</taxon>
        <taxon>Pseudomonadati</taxon>
        <taxon>Pseudomonadota</taxon>
        <taxon>Alphaproteobacteria</taxon>
        <taxon>Hyphomicrobiales</taxon>
        <taxon>Stappiaceae</taxon>
        <taxon>Pseudovibrio</taxon>
    </lineage>
</organism>
<dbReference type="CDD" id="cd09872">
    <property type="entry name" value="PIN_Sll0205-like"/>
    <property type="match status" value="1"/>
</dbReference>
<dbReference type="RefSeq" id="WP_093518057.1">
    <property type="nucleotide sequence ID" value="NZ_FOSK01000003.1"/>
</dbReference>
<name>A0A1I3XRS8_9HYPH</name>
<evidence type="ECO:0000313" key="3">
    <source>
        <dbReference type="Proteomes" id="UP000199598"/>
    </source>
</evidence>
<comment type="caution">
    <text evidence="2">The sequence shown here is derived from an EMBL/GenBank/DDBJ whole genome shotgun (WGS) entry which is preliminary data.</text>
</comment>
<dbReference type="SUPFAM" id="SSF88723">
    <property type="entry name" value="PIN domain-like"/>
    <property type="match status" value="1"/>
</dbReference>
<dbReference type="EMBL" id="FOSK01000003">
    <property type="protein sequence ID" value="SFK22039.1"/>
    <property type="molecule type" value="Genomic_DNA"/>
</dbReference>
<sequence>MRRLLLDTHALLWWLGGDAQLGAKAQAIIADPHNEVFVSAASSWEIAIKQNLGKLAAPKGLASIIEEEGFLGLPISLFHGEQAGYLPEHHKDPFDRMLIAQAQAEGLEIVTSDEKFEAYGVRLVGAEE</sequence>
<proteinExistence type="predicted"/>
<reference evidence="2 3" key="1">
    <citation type="submission" date="2016-10" db="EMBL/GenBank/DDBJ databases">
        <authorList>
            <person name="Varghese N."/>
            <person name="Submissions S."/>
        </authorList>
    </citation>
    <scope>NUCLEOTIDE SEQUENCE [LARGE SCALE GENOMIC DNA]</scope>
    <source>
        <strain evidence="2 3">DSM 16392</strain>
    </source>
</reference>
<protein>
    <submittedName>
        <fullName evidence="2">PIN domain nuclease, a component of toxin-antitoxin system (PIN domain)</fullName>
    </submittedName>
</protein>
<dbReference type="InterPro" id="IPR029060">
    <property type="entry name" value="PIN-like_dom_sf"/>
</dbReference>
<dbReference type="InterPro" id="IPR052919">
    <property type="entry name" value="TA_system_RNase"/>
</dbReference>
<dbReference type="InterPro" id="IPR041705">
    <property type="entry name" value="PIN_Sll0205"/>
</dbReference>
<dbReference type="Proteomes" id="UP000199598">
    <property type="component" value="Unassembled WGS sequence"/>
</dbReference>
<gene>
    <name evidence="2" type="ORF">SAMN04488518_103102</name>
</gene>
<dbReference type="PANTHER" id="PTHR36173:SF2">
    <property type="entry name" value="RIBONUCLEASE VAPC16"/>
    <property type="match status" value="1"/>
</dbReference>
<feature type="domain" description="PIN" evidence="1">
    <location>
        <begin position="5"/>
        <end position="119"/>
    </location>
</feature>
<dbReference type="InterPro" id="IPR002716">
    <property type="entry name" value="PIN_dom"/>
</dbReference>